<dbReference type="RefSeq" id="WP_278441675.1">
    <property type="nucleotide sequence ID" value="NZ_CAXBMG010000004.1"/>
</dbReference>
<proteinExistence type="predicted"/>
<protein>
    <recommendedName>
        <fullName evidence="5">Microcystin degradation protein MlrC</fullName>
    </recommendedName>
</protein>
<evidence type="ECO:0000259" key="1">
    <source>
        <dbReference type="Pfam" id="PF07171"/>
    </source>
</evidence>
<evidence type="ECO:0000259" key="2">
    <source>
        <dbReference type="Pfam" id="PF07364"/>
    </source>
</evidence>
<gene>
    <name evidence="3" type="ORF">DIT97_11920</name>
</gene>
<dbReference type="InterPro" id="IPR009197">
    <property type="entry name" value="MlrC"/>
</dbReference>
<name>A0A3D3R6C1_9PLAN</name>
<sequence length="500" mass="55254">MRIATGGVLHETSTYSSLPTTLDDFINDRGLFRGQEIMETFPGANVCIGGFIDGAKKHGFELIPLLWTFAFPSGLIERKTYDDLLAEFLERLKTEENNNGPVDGVLLDLHGAMVIDGIEDGDGHFISKVREYIGPDRPILVTPDMHGNHSQLRVEQATAILGYDTYPHIDMNERGQEAADLIVKIINGEVKPVMTLRQIPLFWSTACQVTAHMPMKEVMDYAHEIETRPGILGVTVSTGFPWADVPDVGPSVIVVADNDQELADKTAEEFFDWIWERRRRWYKLPFSVKEAIKQGEEIGKYPIILADHADNTGGGTAGDSTEILQTFLDQKLDKALILYIVDPDVVALAHKAGVGGEIETEVGGKSDPIQGPPVKMKAEVKALSEGKFKYDGPMYAGLTGNMGPSAWIQQEGVSVVVVTAREQPFGPAFSKTLGIDCESMKYISVKSSAHFRASFEPFAGSIFNVEAKAIHTHDFAKLDHQRRERDFYPVDIPYDSAPEV</sequence>
<feature type="domain" description="Microcystin LR degradation protein MlrC N-terminal" evidence="2">
    <location>
        <begin position="2"/>
        <end position="294"/>
    </location>
</feature>
<dbReference type="EMBL" id="DQAY01000068">
    <property type="protein sequence ID" value="HCO23718.1"/>
    <property type="molecule type" value="Genomic_DNA"/>
</dbReference>
<evidence type="ECO:0000313" key="4">
    <source>
        <dbReference type="Proteomes" id="UP000263642"/>
    </source>
</evidence>
<dbReference type="Pfam" id="PF07171">
    <property type="entry name" value="MlrC_C"/>
    <property type="match status" value="1"/>
</dbReference>
<accession>A0A3D3R6C1</accession>
<dbReference type="Pfam" id="PF07364">
    <property type="entry name" value="DUF1485"/>
    <property type="match status" value="1"/>
</dbReference>
<comment type="caution">
    <text evidence="3">The sequence shown here is derived from an EMBL/GenBank/DDBJ whole genome shotgun (WGS) entry which is preliminary data.</text>
</comment>
<dbReference type="InterPro" id="IPR015995">
    <property type="entry name" value="MlrC_N"/>
</dbReference>
<feature type="domain" description="Microcystin LR degradation protein MlrC C-terminal" evidence="1">
    <location>
        <begin position="305"/>
        <end position="482"/>
    </location>
</feature>
<reference evidence="3 4" key="1">
    <citation type="journal article" date="2018" name="Nat. Biotechnol.">
        <title>A standardized bacterial taxonomy based on genome phylogeny substantially revises the tree of life.</title>
        <authorList>
            <person name="Parks D.H."/>
            <person name="Chuvochina M."/>
            <person name="Waite D.W."/>
            <person name="Rinke C."/>
            <person name="Skarshewski A."/>
            <person name="Chaumeil P.A."/>
            <person name="Hugenholtz P."/>
        </authorList>
    </citation>
    <scope>NUCLEOTIDE SEQUENCE [LARGE SCALE GENOMIC DNA]</scope>
    <source>
        <strain evidence="3">UBA9375</strain>
    </source>
</reference>
<dbReference type="PIRSF" id="PIRSF012702">
    <property type="entry name" value="UCP012702"/>
    <property type="match status" value="1"/>
</dbReference>
<dbReference type="InterPro" id="IPR010799">
    <property type="entry name" value="MlrC_C"/>
</dbReference>
<organism evidence="3 4">
    <name type="scientific">Gimesia maris</name>
    <dbReference type="NCBI Taxonomy" id="122"/>
    <lineage>
        <taxon>Bacteria</taxon>
        <taxon>Pseudomonadati</taxon>
        <taxon>Planctomycetota</taxon>
        <taxon>Planctomycetia</taxon>
        <taxon>Planctomycetales</taxon>
        <taxon>Planctomycetaceae</taxon>
        <taxon>Gimesia</taxon>
    </lineage>
</organism>
<dbReference type="AlphaFoldDB" id="A0A3D3R6C1"/>
<evidence type="ECO:0000313" key="3">
    <source>
        <dbReference type="EMBL" id="HCO23718.1"/>
    </source>
</evidence>
<dbReference type="Proteomes" id="UP000263642">
    <property type="component" value="Unassembled WGS sequence"/>
</dbReference>
<evidence type="ECO:0008006" key="5">
    <source>
        <dbReference type="Google" id="ProtNLM"/>
    </source>
</evidence>